<dbReference type="Proteomes" id="UP000215914">
    <property type="component" value="Unassembled WGS sequence"/>
</dbReference>
<evidence type="ECO:0000256" key="1">
    <source>
        <dbReference type="SAM" id="MobiDB-lite"/>
    </source>
</evidence>
<dbReference type="AlphaFoldDB" id="A0A9K3NKF5"/>
<evidence type="ECO:0000313" key="2">
    <source>
        <dbReference type="EMBL" id="KAF5802823.1"/>
    </source>
</evidence>
<accession>A0A9K3NKF5</accession>
<evidence type="ECO:0000313" key="3">
    <source>
        <dbReference type="Proteomes" id="UP000215914"/>
    </source>
</evidence>
<feature type="region of interest" description="Disordered" evidence="1">
    <location>
        <begin position="1"/>
        <end position="41"/>
    </location>
</feature>
<gene>
    <name evidence="2" type="ORF">HanXRQr2_Chr06g0264011</name>
</gene>
<name>A0A9K3NKF5_HELAN</name>
<dbReference type="PANTHER" id="PTHR33132">
    <property type="entry name" value="OSJNBB0118P14.9 PROTEIN"/>
    <property type="match status" value="1"/>
</dbReference>
<feature type="region of interest" description="Disordered" evidence="1">
    <location>
        <begin position="62"/>
        <end position="93"/>
    </location>
</feature>
<keyword evidence="3" id="KW-1185">Reference proteome</keyword>
<reference evidence="2" key="2">
    <citation type="submission" date="2020-06" db="EMBL/GenBank/DDBJ databases">
        <title>Helianthus annuus Genome sequencing and assembly Release 2.</title>
        <authorList>
            <person name="Gouzy J."/>
            <person name="Langlade N."/>
            <person name="Munos S."/>
        </authorList>
    </citation>
    <scope>NUCLEOTIDE SEQUENCE</scope>
    <source>
        <tissue evidence="2">Leaves</tissue>
    </source>
</reference>
<organism evidence="2 3">
    <name type="scientific">Helianthus annuus</name>
    <name type="common">Common sunflower</name>
    <dbReference type="NCBI Taxonomy" id="4232"/>
    <lineage>
        <taxon>Eukaryota</taxon>
        <taxon>Viridiplantae</taxon>
        <taxon>Streptophyta</taxon>
        <taxon>Embryophyta</taxon>
        <taxon>Tracheophyta</taxon>
        <taxon>Spermatophyta</taxon>
        <taxon>Magnoliopsida</taxon>
        <taxon>eudicotyledons</taxon>
        <taxon>Gunneridae</taxon>
        <taxon>Pentapetalae</taxon>
        <taxon>asterids</taxon>
        <taxon>campanulids</taxon>
        <taxon>Asterales</taxon>
        <taxon>Asteraceae</taxon>
        <taxon>Asteroideae</taxon>
        <taxon>Heliantheae alliance</taxon>
        <taxon>Heliantheae</taxon>
        <taxon>Helianthus</taxon>
    </lineage>
</organism>
<comment type="caution">
    <text evidence="2">The sequence shown here is derived from an EMBL/GenBank/DDBJ whole genome shotgun (WGS) entry which is preliminary data.</text>
</comment>
<dbReference type="PANTHER" id="PTHR33132:SF113">
    <property type="entry name" value="SERINE-RICH PROTEIN-LIKE PROTEIN"/>
    <property type="match status" value="1"/>
</dbReference>
<proteinExistence type="predicted"/>
<reference evidence="2" key="1">
    <citation type="journal article" date="2017" name="Nature">
        <title>The sunflower genome provides insights into oil metabolism, flowering and Asterid evolution.</title>
        <authorList>
            <person name="Badouin H."/>
            <person name="Gouzy J."/>
            <person name="Grassa C.J."/>
            <person name="Murat F."/>
            <person name="Staton S.E."/>
            <person name="Cottret L."/>
            <person name="Lelandais-Briere C."/>
            <person name="Owens G.L."/>
            <person name="Carrere S."/>
            <person name="Mayjonade B."/>
            <person name="Legrand L."/>
            <person name="Gill N."/>
            <person name="Kane N.C."/>
            <person name="Bowers J.E."/>
            <person name="Hubner S."/>
            <person name="Bellec A."/>
            <person name="Berard A."/>
            <person name="Berges H."/>
            <person name="Blanchet N."/>
            <person name="Boniface M.C."/>
            <person name="Brunel D."/>
            <person name="Catrice O."/>
            <person name="Chaidir N."/>
            <person name="Claudel C."/>
            <person name="Donnadieu C."/>
            <person name="Faraut T."/>
            <person name="Fievet G."/>
            <person name="Helmstetter N."/>
            <person name="King M."/>
            <person name="Knapp S.J."/>
            <person name="Lai Z."/>
            <person name="Le Paslier M.C."/>
            <person name="Lippi Y."/>
            <person name="Lorenzon L."/>
            <person name="Mandel J.R."/>
            <person name="Marage G."/>
            <person name="Marchand G."/>
            <person name="Marquand E."/>
            <person name="Bret-Mestries E."/>
            <person name="Morien E."/>
            <person name="Nambeesan S."/>
            <person name="Nguyen T."/>
            <person name="Pegot-Espagnet P."/>
            <person name="Pouilly N."/>
            <person name="Raftis F."/>
            <person name="Sallet E."/>
            <person name="Schiex T."/>
            <person name="Thomas J."/>
            <person name="Vandecasteele C."/>
            <person name="Vares D."/>
            <person name="Vear F."/>
            <person name="Vautrin S."/>
            <person name="Crespi M."/>
            <person name="Mangin B."/>
            <person name="Burke J.M."/>
            <person name="Salse J."/>
            <person name="Munos S."/>
            <person name="Vincourt P."/>
            <person name="Rieseberg L.H."/>
            <person name="Langlade N.B."/>
        </authorList>
    </citation>
    <scope>NUCLEOTIDE SEQUENCE</scope>
    <source>
        <tissue evidence="2">Leaves</tissue>
    </source>
</reference>
<sequence length="93" mass="9951">MDSKAHINISVTTISSPRAKGGKEDASGGGDDSGSLVNSPRGQLCLCSPTTHQGSFRCKFHRQGTKNEFSRSQSMPHTRNDNTNNASKLSLES</sequence>
<dbReference type="Gramene" id="mRNA:HanXRQr2_Chr06g0264011">
    <property type="protein sequence ID" value="CDS:HanXRQr2_Chr06g0264011.1"/>
    <property type="gene ID" value="HanXRQr2_Chr06g0264011"/>
</dbReference>
<dbReference type="EMBL" id="MNCJ02000321">
    <property type="protein sequence ID" value="KAF5802823.1"/>
    <property type="molecule type" value="Genomic_DNA"/>
</dbReference>
<protein>
    <submittedName>
        <fullName evidence="2">Uncharacterized protein</fullName>
    </submittedName>
</protein>
<feature type="compositionally biased region" description="Polar residues" evidence="1">
    <location>
        <begin position="66"/>
        <end position="93"/>
    </location>
</feature>